<protein>
    <submittedName>
        <fullName evidence="1">Uncharacterized protein</fullName>
    </submittedName>
</protein>
<reference evidence="1 2" key="1">
    <citation type="submission" date="2017-09" db="EMBL/GenBank/DDBJ databases">
        <title>Biocontrol bacteria screening and application from spent mushroom substrate.</title>
        <authorList>
            <person name="Sun X."/>
        </authorList>
    </citation>
    <scope>NUCLEOTIDE SEQUENCE [LARGE SCALE GENOMIC DNA]</scope>
    <source>
        <strain evidence="1 2">100374</strain>
    </source>
</reference>
<comment type="caution">
    <text evidence="1">The sequence shown here is derived from an EMBL/GenBank/DDBJ whole genome shotgun (WGS) entry which is preliminary data.</text>
</comment>
<dbReference type="EMBL" id="NWUW01000001">
    <property type="protein sequence ID" value="PIE97220.1"/>
    <property type="molecule type" value="Genomic_DNA"/>
</dbReference>
<sequence length="134" mass="16049">MSFKYTLLISQYYHSRHMFIVNHKEDFLEQAKKCTTGLIEYKRDKDNNREIDLGDLVYFKDGVIRRRYNVNDQGDIYFIQGDSIQSLMKEISHYEEMSIKESRGYIKKAILNNIAEHHRLSEITKIVEKYFEVA</sequence>
<accession>A0A2G6QLK1</accession>
<keyword evidence="2" id="KW-1185">Reference proteome</keyword>
<proteinExistence type="predicted"/>
<organism evidence="1 2">
    <name type="scientific">Bacillus fungorum</name>
    <dbReference type="NCBI Taxonomy" id="2039284"/>
    <lineage>
        <taxon>Bacteria</taxon>
        <taxon>Bacillati</taxon>
        <taxon>Bacillota</taxon>
        <taxon>Bacilli</taxon>
        <taxon>Bacillales</taxon>
        <taxon>Bacillaceae</taxon>
        <taxon>Bacillus</taxon>
    </lineage>
</organism>
<evidence type="ECO:0000313" key="1">
    <source>
        <dbReference type="EMBL" id="PIE97220.1"/>
    </source>
</evidence>
<dbReference type="AlphaFoldDB" id="A0A2G6QLK1"/>
<dbReference type="Proteomes" id="UP000228484">
    <property type="component" value="Unassembled WGS sequence"/>
</dbReference>
<gene>
    <name evidence="1" type="ORF">CO726_02640</name>
</gene>
<dbReference type="RefSeq" id="WP_099683205.1">
    <property type="nucleotide sequence ID" value="NZ_NWUW01000001.1"/>
</dbReference>
<name>A0A2G6QLK1_9BACI</name>
<evidence type="ECO:0000313" key="2">
    <source>
        <dbReference type="Proteomes" id="UP000228484"/>
    </source>
</evidence>